<dbReference type="GO" id="GO:0046914">
    <property type="term" value="F:transition metal ion binding"/>
    <property type="evidence" value="ECO:0007669"/>
    <property type="project" value="InterPro"/>
</dbReference>
<comment type="caution">
    <text evidence="6">The sequence shown here is derived from an EMBL/GenBank/DDBJ whole genome shotgun (WGS) entry which is preliminary data.</text>
</comment>
<evidence type="ECO:0000256" key="2">
    <source>
        <dbReference type="ARBA" id="ARBA00023015"/>
    </source>
</evidence>
<evidence type="ECO:0000256" key="1">
    <source>
        <dbReference type="ARBA" id="ARBA00007871"/>
    </source>
</evidence>
<name>K1SHM8_9ZZZZ</name>
<evidence type="ECO:0000256" key="3">
    <source>
        <dbReference type="ARBA" id="ARBA00023125"/>
    </source>
</evidence>
<dbReference type="EMBL" id="AJWY01011241">
    <property type="protein sequence ID" value="EKC53290.1"/>
    <property type="molecule type" value="Genomic_DNA"/>
</dbReference>
<dbReference type="Pfam" id="PF01325">
    <property type="entry name" value="Fe_dep_repress"/>
    <property type="match status" value="1"/>
</dbReference>
<feature type="domain" description="HTH dtxR-type" evidence="5">
    <location>
        <begin position="15"/>
        <end position="76"/>
    </location>
</feature>
<dbReference type="SUPFAM" id="SSF46785">
    <property type="entry name" value="Winged helix' DNA-binding domain"/>
    <property type="match status" value="1"/>
</dbReference>
<sequence>MTDGKSTKEAVSLKIYESAEDYLEKILMLTERNGEVRSIDIATEMGVTKPSVSIAMKNLRQAGYISMDGAGYITLEPPGLEIATRIYGRHKKLTRFFVALGVDPAVASHDACKIEHDLSAETFEKLVAFAESQHMLKES</sequence>
<dbReference type="Gene3D" id="1.10.10.10">
    <property type="entry name" value="Winged helix-like DNA-binding domain superfamily/Winged helix DNA-binding domain"/>
    <property type="match status" value="1"/>
</dbReference>
<dbReference type="InterPro" id="IPR036421">
    <property type="entry name" value="Fe_dep_repressor_sf"/>
</dbReference>
<dbReference type="InterPro" id="IPR036390">
    <property type="entry name" value="WH_DNA-bd_sf"/>
</dbReference>
<keyword evidence="4" id="KW-0804">Transcription</keyword>
<comment type="similarity">
    <text evidence="1">Belongs to the DtxR/MntR family.</text>
</comment>
<dbReference type="InterPro" id="IPR022687">
    <property type="entry name" value="HTH_DTXR"/>
</dbReference>
<dbReference type="Pfam" id="PF02742">
    <property type="entry name" value="Fe_dep_repr_C"/>
    <property type="match status" value="1"/>
</dbReference>
<dbReference type="PANTHER" id="PTHR33238">
    <property type="entry name" value="IRON (METAL) DEPENDENT REPRESSOR, DTXR FAMILY"/>
    <property type="match status" value="1"/>
</dbReference>
<dbReference type="GO" id="GO:0003700">
    <property type="term" value="F:DNA-binding transcription factor activity"/>
    <property type="evidence" value="ECO:0007669"/>
    <property type="project" value="InterPro"/>
</dbReference>
<accession>K1SHM8</accession>
<dbReference type="InterPro" id="IPR022689">
    <property type="entry name" value="Iron_dep_repressor"/>
</dbReference>
<gene>
    <name evidence="6" type="ORF">LEA_16450</name>
</gene>
<keyword evidence="3" id="KW-0238">DNA-binding</keyword>
<dbReference type="SMART" id="SM00529">
    <property type="entry name" value="HTH_DTXR"/>
    <property type="match status" value="1"/>
</dbReference>
<dbReference type="Gene3D" id="1.10.60.10">
    <property type="entry name" value="Iron dependent repressor, metal binding and dimerisation domain"/>
    <property type="match status" value="1"/>
</dbReference>
<dbReference type="GO" id="GO:0003677">
    <property type="term" value="F:DNA binding"/>
    <property type="evidence" value="ECO:0007669"/>
    <property type="project" value="UniProtKB-KW"/>
</dbReference>
<dbReference type="PANTHER" id="PTHR33238:SF7">
    <property type="entry name" value="IRON-DEPENDENT TRANSCRIPTIONAL REGULATOR"/>
    <property type="match status" value="1"/>
</dbReference>
<dbReference type="AlphaFoldDB" id="K1SHM8"/>
<dbReference type="InterPro" id="IPR036388">
    <property type="entry name" value="WH-like_DNA-bd_sf"/>
</dbReference>
<protein>
    <submittedName>
        <fullName evidence="6">Iron-dependent transcriptional regulator</fullName>
    </submittedName>
</protein>
<dbReference type="InterPro" id="IPR001367">
    <property type="entry name" value="Fe_dep_repressor"/>
</dbReference>
<reference evidence="6" key="1">
    <citation type="journal article" date="2013" name="Environ. Microbiol.">
        <title>Microbiota from the distal guts of lean and obese adolescents exhibit partial functional redundancy besides clear differences in community structure.</title>
        <authorList>
            <person name="Ferrer M."/>
            <person name="Ruiz A."/>
            <person name="Lanza F."/>
            <person name="Haange S.B."/>
            <person name="Oberbach A."/>
            <person name="Till H."/>
            <person name="Bargiela R."/>
            <person name="Campoy C."/>
            <person name="Segura M.T."/>
            <person name="Richter M."/>
            <person name="von Bergen M."/>
            <person name="Seifert J."/>
            <person name="Suarez A."/>
        </authorList>
    </citation>
    <scope>NUCLEOTIDE SEQUENCE</scope>
</reference>
<dbReference type="SUPFAM" id="SSF47979">
    <property type="entry name" value="Iron-dependent repressor protein, dimerization domain"/>
    <property type="match status" value="1"/>
</dbReference>
<dbReference type="InterPro" id="IPR050536">
    <property type="entry name" value="DtxR_MntR_Metal-Reg"/>
</dbReference>
<evidence type="ECO:0000256" key="4">
    <source>
        <dbReference type="ARBA" id="ARBA00023163"/>
    </source>
</evidence>
<organism evidence="6">
    <name type="scientific">human gut metagenome</name>
    <dbReference type="NCBI Taxonomy" id="408170"/>
    <lineage>
        <taxon>unclassified sequences</taxon>
        <taxon>metagenomes</taxon>
        <taxon>organismal metagenomes</taxon>
    </lineage>
</organism>
<evidence type="ECO:0000259" key="5">
    <source>
        <dbReference type="PROSITE" id="PS50944"/>
    </source>
</evidence>
<keyword evidence="2" id="KW-0805">Transcription regulation</keyword>
<dbReference type="PROSITE" id="PS50944">
    <property type="entry name" value="HTH_DTXR"/>
    <property type="match status" value="1"/>
</dbReference>
<proteinExistence type="inferred from homology"/>
<evidence type="ECO:0000313" key="6">
    <source>
        <dbReference type="EMBL" id="EKC53290.1"/>
    </source>
</evidence>
<dbReference type="GO" id="GO:0046983">
    <property type="term" value="F:protein dimerization activity"/>
    <property type="evidence" value="ECO:0007669"/>
    <property type="project" value="InterPro"/>
</dbReference>